<reference evidence="2" key="1">
    <citation type="submission" date="2022-03" db="EMBL/GenBank/DDBJ databases">
        <title>A functionally conserved STORR gene fusion in Papaver species that diverged 16.8 million years ago.</title>
        <authorList>
            <person name="Catania T."/>
        </authorList>
    </citation>
    <scope>NUCLEOTIDE SEQUENCE</scope>
    <source>
        <strain evidence="2">S-191538</strain>
    </source>
</reference>
<dbReference type="AlphaFoldDB" id="A0AA41RZ02"/>
<evidence type="ECO:0000256" key="1">
    <source>
        <dbReference type="SAM" id="MobiDB-lite"/>
    </source>
</evidence>
<organism evidence="2 3">
    <name type="scientific">Papaver nudicaule</name>
    <name type="common">Iceland poppy</name>
    <dbReference type="NCBI Taxonomy" id="74823"/>
    <lineage>
        <taxon>Eukaryota</taxon>
        <taxon>Viridiplantae</taxon>
        <taxon>Streptophyta</taxon>
        <taxon>Embryophyta</taxon>
        <taxon>Tracheophyta</taxon>
        <taxon>Spermatophyta</taxon>
        <taxon>Magnoliopsida</taxon>
        <taxon>Ranunculales</taxon>
        <taxon>Papaveraceae</taxon>
        <taxon>Papaveroideae</taxon>
        <taxon>Papaver</taxon>
    </lineage>
</organism>
<name>A0AA41RZ02_PAPNU</name>
<sequence>IDVELPVSSSISREDTELPTTRGRKSIMNKFLSTTYFAKVLQSSKDVMWQCVRKI</sequence>
<proteinExistence type="predicted"/>
<accession>A0AA41RZ02</accession>
<dbReference type="EMBL" id="JAJJMA010048565">
    <property type="protein sequence ID" value="MCL7025735.1"/>
    <property type="molecule type" value="Genomic_DNA"/>
</dbReference>
<evidence type="ECO:0000313" key="2">
    <source>
        <dbReference type="EMBL" id="MCL7025735.1"/>
    </source>
</evidence>
<dbReference type="Proteomes" id="UP001177140">
    <property type="component" value="Unassembled WGS sequence"/>
</dbReference>
<protein>
    <submittedName>
        <fullName evidence="2">Uncharacterized protein</fullName>
    </submittedName>
</protein>
<comment type="caution">
    <text evidence="2">The sequence shown here is derived from an EMBL/GenBank/DDBJ whole genome shotgun (WGS) entry which is preliminary data.</text>
</comment>
<evidence type="ECO:0000313" key="3">
    <source>
        <dbReference type="Proteomes" id="UP001177140"/>
    </source>
</evidence>
<keyword evidence="3" id="KW-1185">Reference proteome</keyword>
<feature type="region of interest" description="Disordered" evidence="1">
    <location>
        <begin position="1"/>
        <end position="20"/>
    </location>
</feature>
<feature type="non-terminal residue" evidence="2">
    <location>
        <position position="1"/>
    </location>
</feature>
<gene>
    <name evidence="2" type="ORF">MKW94_025526</name>
</gene>
<feature type="non-terminal residue" evidence="2">
    <location>
        <position position="55"/>
    </location>
</feature>